<feature type="transmembrane region" description="Helical" evidence="1">
    <location>
        <begin position="49"/>
        <end position="70"/>
    </location>
</feature>
<name>A0AAU2VS56_9ACTN</name>
<proteinExistence type="predicted"/>
<evidence type="ECO:0000256" key="1">
    <source>
        <dbReference type="SAM" id="Phobius"/>
    </source>
</evidence>
<protein>
    <submittedName>
        <fullName evidence="2">Uncharacterized protein</fullName>
    </submittedName>
</protein>
<evidence type="ECO:0000313" key="2">
    <source>
        <dbReference type="EMBL" id="WTW69382.1"/>
    </source>
</evidence>
<keyword evidence="1" id="KW-1133">Transmembrane helix</keyword>
<keyword evidence="1" id="KW-0472">Membrane</keyword>
<dbReference type="EMBL" id="CP108313">
    <property type="protein sequence ID" value="WTW69382.1"/>
    <property type="molecule type" value="Genomic_DNA"/>
</dbReference>
<organism evidence="2">
    <name type="scientific">Streptomyces sp. NBC_00008</name>
    <dbReference type="NCBI Taxonomy" id="2903610"/>
    <lineage>
        <taxon>Bacteria</taxon>
        <taxon>Bacillati</taxon>
        <taxon>Actinomycetota</taxon>
        <taxon>Actinomycetes</taxon>
        <taxon>Kitasatosporales</taxon>
        <taxon>Streptomycetaceae</taxon>
        <taxon>Streptomyces</taxon>
    </lineage>
</organism>
<gene>
    <name evidence="2" type="ORF">OG398_14420</name>
</gene>
<feature type="transmembrane region" description="Helical" evidence="1">
    <location>
        <begin position="76"/>
        <end position="104"/>
    </location>
</feature>
<dbReference type="AlphaFoldDB" id="A0AAU2VS56"/>
<accession>A0AAU2VS56</accession>
<reference evidence="2" key="1">
    <citation type="submission" date="2022-10" db="EMBL/GenBank/DDBJ databases">
        <title>The complete genomes of actinobacterial strains from the NBC collection.</title>
        <authorList>
            <person name="Joergensen T.S."/>
            <person name="Alvarez Arevalo M."/>
            <person name="Sterndorff E.B."/>
            <person name="Faurdal D."/>
            <person name="Vuksanovic O."/>
            <person name="Mourched A.-S."/>
            <person name="Charusanti P."/>
            <person name="Shaw S."/>
            <person name="Blin K."/>
            <person name="Weber T."/>
        </authorList>
    </citation>
    <scope>NUCLEOTIDE SEQUENCE</scope>
    <source>
        <strain evidence="2">NBC_00008</strain>
    </source>
</reference>
<sequence>MSRRSALPPPPPPVEIRTWPDRGALLADRALVLGELVKMHLGPSRLGLLWLRGGLGVLGWSLTGTAFISFEESYDVFGALYGVVLLALGAGALVPAVVLVAVGLRRDIQLRRLLLQWGELDRDPVGDRALRMPGASLVWLLLSFLLCAGGLFTCVAVPAGATRGDETYGLVALGMGLGLIGWLVGLIGVTKALLHRRWVIRVLIGAPVPGALISSGGGAHR</sequence>
<feature type="transmembrane region" description="Helical" evidence="1">
    <location>
        <begin position="167"/>
        <end position="194"/>
    </location>
</feature>
<keyword evidence="1" id="KW-0812">Transmembrane</keyword>
<feature type="transmembrane region" description="Helical" evidence="1">
    <location>
        <begin position="137"/>
        <end position="161"/>
    </location>
</feature>